<dbReference type="EMBL" id="LGRX02019484">
    <property type="protein sequence ID" value="KAK3258513.1"/>
    <property type="molecule type" value="Genomic_DNA"/>
</dbReference>
<dbReference type="PANTHER" id="PTHR11089">
    <property type="entry name" value="GTP-BINDING PROTEIN-RELATED"/>
    <property type="match status" value="1"/>
</dbReference>
<dbReference type="FunFam" id="1.10.1580.10:FF:000001">
    <property type="entry name" value="Nucleolar GTP-binding protein 2"/>
    <property type="match status" value="1"/>
</dbReference>
<dbReference type="GO" id="GO:0005730">
    <property type="term" value="C:nucleolus"/>
    <property type="evidence" value="ECO:0007669"/>
    <property type="project" value="TreeGrafter"/>
</dbReference>
<organism evidence="4 5">
    <name type="scientific">Cymbomonas tetramitiformis</name>
    <dbReference type="NCBI Taxonomy" id="36881"/>
    <lineage>
        <taxon>Eukaryota</taxon>
        <taxon>Viridiplantae</taxon>
        <taxon>Chlorophyta</taxon>
        <taxon>Pyramimonadophyceae</taxon>
        <taxon>Pyramimonadales</taxon>
        <taxon>Pyramimonadaceae</taxon>
        <taxon>Cymbomonas</taxon>
    </lineage>
</organism>
<proteinExistence type="predicted"/>
<name>A0AAE0KRY2_9CHLO</name>
<evidence type="ECO:0000313" key="4">
    <source>
        <dbReference type="EMBL" id="KAK3258513.1"/>
    </source>
</evidence>
<evidence type="ECO:0000256" key="1">
    <source>
        <dbReference type="ARBA" id="ARBA00022741"/>
    </source>
</evidence>
<comment type="caution">
    <text evidence="4">The sequence shown here is derived from an EMBL/GenBank/DDBJ whole genome shotgun (WGS) entry which is preliminary data.</text>
</comment>
<gene>
    <name evidence="4" type="ORF">CYMTET_32447</name>
</gene>
<dbReference type="AlphaFoldDB" id="A0AAE0KRY2"/>
<evidence type="ECO:0000256" key="3">
    <source>
        <dbReference type="SAM" id="MobiDB-lite"/>
    </source>
</evidence>
<feature type="compositionally biased region" description="Acidic residues" evidence="3">
    <location>
        <begin position="239"/>
        <end position="311"/>
    </location>
</feature>
<accession>A0AAE0KRY2</accession>
<evidence type="ECO:0000256" key="2">
    <source>
        <dbReference type="ARBA" id="ARBA00023134"/>
    </source>
</evidence>
<dbReference type="InterPro" id="IPR023179">
    <property type="entry name" value="GTP-bd_ortho_bundle_sf"/>
</dbReference>
<dbReference type="InterPro" id="IPR027417">
    <property type="entry name" value="P-loop_NTPase"/>
</dbReference>
<evidence type="ECO:0000313" key="5">
    <source>
        <dbReference type="Proteomes" id="UP001190700"/>
    </source>
</evidence>
<dbReference type="Gene3D" id="3.40.50.300">
    <property type="entry name" value="P-loop containing nucleotide triphosphate hydrolases"/>
    <property type="match status" value="1"/>
</dbReference>
<keyword evidence="5" id="KW-1185">Reference proteome</keyword>
<dbReference type="InterPro" id="IPR050755">
    <property type="entry name" value="TRAFAC_YlqF/YawG_RiboMat"/>
</dbReference>
<feature type="non-terminal residue" evidence="4">
    <location>
        <position position="1"/>
    </location>
</feature>
<sequence>AQVCNVAPIPGETKIWQYISLTKKINLIDCPGVVYHNHNDSNTSVVLKGCPPLSFTSRDEDPKSGVDPSGKGAAFSGRGAAGCGASEQRVGRGGVVGSGVVRVSKLEDAEDHITEVLKRVKPEYITRAYKVKEWSSTVDFLEQVARKNGKLGKGGEPDCDTASKMVLYDWQRGRIPFFVPPPELPEGAEEAVPEMAKAQQVDSKTGEVSKENNLLLTAAAAIMREQQQRRAPVVRNFYTEEDNPHDEEEEEEAAEDEDEGSEGDDEDDKDDDEAEDDGEDDDDVDDAKDEEEVAGEEDGDGSEEEDDGDDEEAKKTAQLGKCCLVDLGLWGAVAWSIWG</sequence>
<reference evidence="4 5" key="1">
    <citation type="journal article" date="2015" name="Genome Biol. Evol.">
        <title>Comparative Genomics of a Bacterivorous Green Alga Reveals Evolutionary Causalities and Consequences of Phago-Mixotrophic Mode of Nutrition.</title>
        <authorList>
            <person name="Burns J.A."/>
            <person name="Paasch A."/>
            <person name="Narechania A."/>
            <person name="Kim E."/>
        </authorList>
    </citation>
    <scope>NUCLEOTIDE SEQUENCE [LARGE SCALE GENOMIC DNA]</scope>
    <source>
        <strain evidence="4 5">PLY_AMNH</strain>
    </source>
</reference>
<dbReference type="PANTHER" id="PTHR11089:SF9">
    <property type="entry name" value="NUCLEOLAR GTP-BINDING PROTEIN 2"/>
    <property type="match status" value="1"/>
</dbReference>
<dbReference type="GO" id="GO:0005525">
    <property type="term" value="F:GTP binding"/>
    <property type="evidence" value="ECO:0007669"/>
    <property type="project" value="UniProtKB-KW"/>
</dbReference>
<keyword evidence="2" id="KW-0342">GTP-binding</keyword>
<protein>
    <submittedName>
        <fullName evidence="4">Uncharacterized protein</fullName>
    </submittedName>
</protein>
<keyword evidence="1" id="KW-0547">Nucleotide-binding</keyword>
<dbReference type="Gene3D" id="1.10.1580.10">
    <property type="match status" value="1"/>
</dbReference>
<feature type="region of interest" description="Disordered" evidence="3">
    <location>
        <begin position="238"/>
        <end position="321"/>
    </location>
</feature>
<dbReference type="Proteomes" id="UP001190700">
    <property type="component" value="Unassembled WGS sequence"/>
</dbReference>